<dbReference type="EMBL" id="JAHQIW010003911">
    <property type="protein sequence ID" value="KAJ1360576.1"/>
    <property type="molecule type" value="Genomic_DNA"/>
</dbReference>
<proteinExistence type="predicted"/>
<dbReference type="AlphaFoldDB" id="A0AAD5N2D1"/>
<protein>
    <submittedName>
        <fullName evidence="1">Uncharacterized protein</fullName>
    </submittedName>
</protein>
<reference evidence="1" key="1">
    <citation type="submission" date="2021-06" db="EMBL/GenBank/DDBJ databases">
        <title>Parelaphostrongylus tenuis whole genome reference sequence.</title>
        <authorList>
            <person name="Garwood T.J."/>
            <person name="Larsen P.A."/>
            <person name="Fountain-Jones N.M."/>
            <person name="Garbe J.R."/>
            <person name="Macchietto M.G."/>
            <person name="Kania S.A."/>
            <person name="Gerhold R.W."/>
            <person name="Richards J.E."/>
            <person name="Wolf T.M."/>
        </authorList>
    </citation>
    <scope>NUCLEOTIDE SEQUENCE</scope>
    <source>
        <strain evidence="1">MNPRO001-30</strain>
        <tissue evidence="1">Meninges</tissue>
    </source>
</reference>
<dbReference type="Proteomes" id="UP001196413">
    <property type="component" value="Unassembled WGS sequence"/>
</dbReference>
<keyword evidence="2" id="KW-1185">Reference proteome</keyword>
<sequence length="57" mass="6187">MHDEAEGVYAAKEAEEADRVAANLVAEREGAQAEEDYDRAAAEKSSGTNIICTHYTQ</sequence>
<evidence type="ECO:0000313" key="1">
    <source>
        <dbReference type="EMBL" id="KAJ1360576.1"/>
    </source>
</evidence>
<organism evidence="1 2">
    <name type="scientific">Parelaphostrongylus tenuis</name>
    <name type="common">Meningeal worm</name>
    <dbReference type="NCBI Taxonomy" id="148309"/>
    <lineage>
        <taxon>Eukaryota</taxon>
        <taxon>Metazoa</taxon>
        <taxon>Ecdysozoa</taxon>
        <taxon>Nematoda</taxon>
        <taxon>Chromadorea</taxon>
        <taxon>Rhabditida</taxon>
        <taxon>Rhabditina</taxon>
        <taxon>Rhabditomorpha</taxon>
        <taxon>Strongyloidea</taxon>
        <taxon>Metastrongylidae</taxon>
        <taxon>Parelaphostrongylus</taxon>
    </lineage>
</organism>
<gene>
    <name evidence="1" type="ORF">KIN20_019591</name>
</gene>
<name>A0AAD5N2D1_PARTN</name>
<comment type="caution">
    <text evidence="1">The sequence shown here is derived from an EMBL/GenBank/DDBJ whole genome shotgun (WGS) entry which is preliminary data.</text>
</comment>
<accession>A0AAD5N2D1</accession>
<evidence type="ECO:0000313" key="2">
    <source>
        <dbReference type="Proteomes" id="UP001196413"/>
    </source>
</evidence>